<dbReference type="EMBL" id="CP157960">
    <property type="protein sequence ID" value="XBT94226.1"/>
    <property type="molecule type" value="Genomic_DNA"/>
</dbReference>
<protein>
    <recommendedName>
        <fullName evidence="4">Tyr recombinase domain-containing protein</fullName>
    </recommendedName>
</protein>
<dbReference type="Gene3D" id="1.10.443.10">
    <property type="entry name" value="Intergrase catalytic core"/>
    <property type="match status" value="1"/>
</dbReference>
<organism evidence="3">
    <name type="scientific">Rhizobium sp. ZPR3</name>
    <dbReference type="NCBI Taxonomy" id="3158967"/>
    <lineage>
        <taxon>Bacteria</taxon>
        <taxon>Pseudomonadati</taxon>
        <taxon>Pseudomonadota</taxon>
        <taxon>Alphaproteobacteria</taxon>
        <taxon>Hyphomicrobiales</taxon>
        <taxon>Rhizobiaceae</taxon>
        <taxon>Rhizobium/Agrobacterium group</taxon>
        <taxon>Rhizobium</taxon>
    </lineage>
</organism>
<dbReference type="SUPFAM" id="SSF56349">
    <property type="entry name" value="DNA breaking-rejoining enzymes"/>
    <property type="match status" value="1"/>
</dbReference>
<name>A0AAU7RVV5_9HYPH</name>
<evidence type="ECO:0000256" key="1">
    <source>
        <dbReference type="ARBA" id="ARBA00023172"/>
    </source>
</evidence>
<gene>
    <name evidence="3" type="ORF">ABM479_07180</name>
</gene>
<dbReference type="GO" id="GO:0003677">
    <property type="term" value="F:DNA binding"/>
    <property type="evidence" value="ECO:0007669"/>
    <property type="project" value="InterPro"/>
</dbReference>
<dbReference type="RefSeq" id="WP_349958274.1">
    <property type="nucleotide sequence ID" value="NZ_CP157960.1"/>
</dbReference>
<dbReference type="GO" id="GO:0015074">
    <property type="term" value="P:DNA integration"/>
    <property type="evidence" value="ECO:0007669"/>
    <property type="project" value="InterPro"/>
</dbReference>
<dbReference type="GO" id="GO:0006310">
    <property type="term" value="P:DNA recombination"/>
    <property type="evidence" value="ECO:0007669"/>
    <property type="project" value="UniProtKB-KW"/>
</dbReference>
<dbReference type="InterPro" id="IPR011010">
    <property type="entry name" value="DNA_brk_join_enz"/>
</dbReference>
<proteinExistence type="predicted"/>
<reference evidence="3" key="1">
    <citation type="submission" date="2024-06" db="EMBL/GenBank/DDBJ databases">
        <authorList>
            <person name="Li T."/>
            <person name="Gao R."/>
        </authorList>
    </citation>
    <scope>NUCLEOTIDE SEQUENCE</scope>
    <source>
        <strain evidence="3">ZPR3</strain>
    </source>
</reference>
<evidence type="ECO:0008006" key="4">
    <source>
        <dbReference type="Google" id="ProtNLM"/>
    </source>
</evidence>
<keyword evidence="1" id="KW-0233">DNA recombination</keyword>
<dbReference type="AlphaFoldDB" id="A0AAU7RVV5"/>
<sequence>MLLAVMCGLRRGEILALRWRHVELGDNRRMLSIRESAEQTKDKVRYKERRRIAHSGAVVDDAERAEGSPDETSGRAFENRHQARL</sequence>
<dbReference type="InterPro" id="IPR013762">
    <property type="entry name" value="Integrase-like_cat_sf"/>
</dbReference>
<accession>A0AAU7RVV5</accession>
<evidence type="ECO:0000256" key="2">
    <source>
        <dbReference type="SAM" id="MobiDB-lite"/>
    </source>
</evidence>
<feature type="region of interest" description="Disordered" evidence="2">
    <location>
        <begin position="57"/>
        <end position="85"/>
    </location>
</feature>
<evidence type="ECO:0000313" key="3">
    <source>
        <dbReference type="EMBL" id="XBT94226.1"/>
    </source>
</evidence>